<dbReference type="Proteomes" id="UP000663760">
    <property type="component" value="Chromosome 10"/>
</dbReference>
<proteinExistence type="predicted"/>
<protein>
    <submittedName>
        <fullName evidence="1">Uncharacterized protein</fullName>
    </submittedName>
</protein>
<gene>
    <name evidence="1" type="ORF">SI8410_10014675</name>
</gene>
<name>A0A7I8L1S1_SPIIN</name>
<sequence length="69" mass="7495">MEGLHPEHRAVVPRFRWSSSVSSSIPSDEYQATSPAGVGLQAGRECARRGNDDVDGVRRQLAGWLGDES</sequence>
<evidence type="ECO:0000313" key="2">
    <source>
        <dbReference type="Proteomes" id="UP000663760"/>
    </source>
</evidence>
<dbReference type="EMBL" id="LR746273">
    <property type="protein sequence ID" value="CAA7403997.1"/>
    <property type="molecule type" value="Genomic_DNA"/>
</dbReference>
<reference evidence="1" key="1">
    <citation type="submission" date="2020-02" db="EMBL/GenBank/DDBJ databases">
        <authorList>
            <person name="Scholz U."/>
            <person name="Mascher M."/>
            <person name="Fiebig A."/>
        </authorList>
    </citation>
    <scope>NUCLEOTIDE SEQUENCE</scope>
</reference>
<organism evidence="1 2">
    <name type="scientific">Spirodela intermedia</name>
    <name type="common">Intermediate duckweed</name>
    <dbReference type="NCBI Taxonomy" id="51605"/>
    <lineage>
        <taxon>Eukaryota</taxon>
        <taxon>Viridiplantae</taxon>
        <taxon>Streptophyta</taxon>
        <taxon>Embryophyta</taxon>
        <taxon>Tracheophyta</taxon>
        <taxon>Spermatophyta</taxon>
        <taxon>Magnoliopsida</taxon>
        <taxon>Liliopsida</taxon>
        <taxon>Araceae</taxon>
        <taxon>Lemnoideae</taxon>
        <taxon>Spirodela</taxon>
    </lineage>
</organism>
<accession>A0A7I8L1S1</accession>
<evidence type="ECO:0000313" key="1">
    <source>
        <dbReference type="EMBL" id="CAA7403997.1"/>
    </source>
</evidence>
<keyword evidence="2" id="KW-1185">Reference proteome</keyword>
<dbReference type="AlphaFoldDB" id="A0A7I8L1S1"/>